<dbReference type="InterPro" id="IPR001857">
    <property type="entry name" value="Ribosomal_bL19"/>
</dbReference>
<gene>
    <name evidence="5" type="ORF">KC622_03570</name>
</gene>
<proteinExistence type="inferred from homology"/>
<dbReference type="GO" id="GO:0003735">
    <property type="term" value="F:structural constituent of ribosome"/>
    <property type="evidence" value="ECO:0007669"/>
    <property type="project" value="InterPro"/>
</dbReference>
<evidence type="ECO:0000313" key="5">
    <source>
        <dbReference type="EMBL" id="MCA9375384.1"/>
    </source>
</evidence>
<comment type="caution">
    <text evidence="5">The sequence shown here is derived from an EMBL/GenBank/DDBJ whole genome shotgun (WGS) entry which is preliminary data.</text>
</comment>
<dbReference type="PANTHER" id="PTHR15680">
    <property type="entry name" value="RIBOSOMAL PROTEIN L19"/>
    <property type="match status" value="1"/>
</dbReference>
<keyword evidence="3 4" id="KW-0687">Ribonucleoprotein</keyword>
<evidence type="ECO:0000256" key="3">
    <source>
        <dbReference type="ARBA" id="ARBA00023274"/>
    </source>
</evidence>
<reference evidence="5" key="2">
    <citation type="journal article" date="2021" name="Microbiome">
        <title>Successional dynamics and alternative stable states in a saline activated sludge microbial community over 9 years.</title>
        <authorList>
            <person name="Wang Y."/>
            <person name="Ye J."/>
            <person name="Ju F."/>
            <person name="Liu L."/>
            <person name="Boyd J.A."/>
            <person name="Deng Y."/>
            <person name="Parks D.H."/>
            <person name="Jiang X."/>
            <person name="Yin X."/>
            <person name="Woodcroft B.J."/>
            <person name="Tyson G.W."/>
            <person name="Hugenholtz P."/>
            <person name="Polz M.F."/>
            <person name="Zhang T."/>
        </authorList>
    </citation>
    <scope>NUCLEOTIDE SEQUENCE</scope>
    <source>
        <strain evidence="5">HKST-UBA16</strain>
    </source>
</reference>
<sequence length="77" mass="8747">MDTNMLTKIEGDQYKKRPDVKVGDTVRLHMRIKEGDKERIQVFEGIVISLKGSGMSKTMTVRKISMGVGVERIVPFH</sequence>
<reference evidence="5" key="1">
    <citation type="submission" date="2020-04" db="EMBL/GenBank/DDBJ databases">
        <authorList>
            <person name="Zhang T."/>
        </authorList>
    </citation>
    <scope>NUCLEOTIDE SEQUENCE</scope>
    <source>
        <strain evidence="5">HKST-UBA16</strain>
    </source>
</reference>
<evidence type="ECO:0000256" key="1">
    <source>
        <dbReference type="ARBA" id="ARBA00005781"/>
    </source>
</evidence>
<dbReference type="EMBL" id="JAGQLM010000163">
    <property type="protein sequence ID" value="MCA9375384.1"/>
    <property type="molecule type" value="Genomic_DNA"/>
</dbReference>
<evidence type="ECO:0000313" key="6">
    <source>
        <dbReference type="Proteomes" id="UP000748332"/>
    </source>
</evidence>
<protein>
    <recommendedName>
        <fullName evidence="4">50S ribosomal protein L19</fullName>
    </recommendedName>
</protein>
<dbReference type="Gene3D" id="2.30.30.790">
    <property type="match status" value="1"/>
</dbReference>
<dbReference type="InterPro" id="IPR008991">
    <property type="entry name" value="Translation_prot_SH3-like_sf"/>
</dbReference>
<organism evidence="5 6">
    <name type="scientific">Candidatus Dojkabacteria bacterium</name>
    <dbReference type="NCBI Taxonomy" id="2099670"/>
    <lineage>
        <taxon>Bacteria</taxon>
        <taxon>Candidatus Dojkabacteria</taxon>
    </lineage>
</organism>
<dbReference type="Proteomes" id="UP000748332">
    <property type="component" value="Unassembled WGS sequence"/>
</dbReference>
<dbReference type="PRINTS" id="PR00061">
    <property type="entry name" value="RIBOSOMALL19"/>
</dbReference>
<keyword evidence="2 5" id="KW-0689">Ribosomal protein</keyword>
<dbReference type="InterPro" id="IPR038657">
    <property type="entry name" value="Ribosomal_bL19_sf"/>
</dbReference>
<name>A0A955HZD5_9BACT</name>
<dbReference type="SUPFAM" id="SSF50104">
    <property type="entry name" value="Translation proteins SH3-like domain"/>
    <property type="match status" value="1"/>
</dbReference>
<accession>A0A955HZD5</accession>
<dbReference type="PANTHER" id="PTHR15680:SF9">
    <property type="entry name" value="LARGE RIBOSOMAL SUBUNIT PROTEIN BL19M"/>
    <property type="match status" value="1"/>
</dbReference>
<dbReference type="Pfam" id="PF01245">
    <property type="entry name" value="Ribosomal_L19"/>
    <property type="match status" value="1"/>
</dbReference>
<comment type="similarity">
    <text evidence="1 4">Belongs to the bacterial ribosomal protein bL19 family.</text>
</comment>
<dbReference type="GO" id="GO:0006412">
    <property type="term" value="P:translation"/>
    <property type="evidence" value="ECO:0007669"/>
    <property type="project" value="InterPro"/>
</dbReference>
<dbReference type="GO" id="GO:0022625">
    <property type="term" value="C:cytosolic large ribosomal subunit"/>
    <property type="evidence" value="ECO:0007669"/>
    <property type="project" value="TreeGrafter"/>
</dbReference>
<feature type="non-terminal residue" evidence="5">
    <location>
        <position position="77"/>
    </location>
</feature>
<comment type="function">
    <text evidence="4">This protein is located at the 30S-50S ribosomal subunit interface and may play a role in the structure and function of the aminoacyl-tRNA binding site.</text>
</comment>
<dbReference type="AlphaFoldDB" id="A0A955HZD5"/>
<evidence type="ECO:0000256" key="4">
    <source>
        <dbReference type="RuleBase" id="RU000559"/>
    </source>
</evidence>
<evidence type="ECO:0000256" key="2">
    <source>
        <dbReference type="ARBA" id="ARBA00022980"/>
    </source>
</evidence>